<feature type="domain" description="TniQ" evidence="1">
    <location>
        <begin position="4"/>
        <end position="146"/>
    </location>
</feature>
<dbReference type="GeneID" id="61355699"/>
<comment type="caution">
    <text evidence="2">The sequence shown here is derived from an EMBL/GenBank/DDBJ whole genome shotgun (WGS) entry which is preliminary data.</text>
</comment>
<dbReference type="EMBL" id="AHCD03000020">
    <property type="protein sequence ID" value="KAF7788541.1"/>
    <property type="molecule type" value="Genomic_DNA"/>
</dbReference>
<gene>
    <name evidence="2" type="ORF">PRUB_a1530</name>
</gene>
<accession>A0A8T0CFE2</accession>
<name>A0A8T0CFE2_9GAMM</name>
<reference evidence="2 3" key="1">
    <citation type="journal article" date="2012" name="J. Bacteriol.">
        <title>Genome sequence of the cycloprodigiosin-producing bacterial strain Pseudoalteromonas rubra ATCC 29570(T).</title>
        <authorList>
            <person name="Xie B.B."/>
            <person name="Shu Y.L."/>
            <person name="Qin Q.L."/>
            <person name="Rong J.C."/>
            <person name="Zhang X.Y."/>
            <person name="Chen X.L."/>
            <person name="Zhou B.C."/>
            <person name="Zhang Y.Z."/>
        </authorList>
    </citation>
    <scope>NUCLEOTIDE SEQUENCE [LARGE SCALE GENOMIC DNA]</scope>
    <source>
        <strain evidence="2 3">DSM 6842</strain>
    </source>
</reference>
<evidence type="ECO:0000259" key="1">
    <source>
        <dbReference type="Pfam" id="PF06527"/>
    </source>
</evidence>
<dbReference type="AlphaFoldDB" id="A0A8T0CFE2"/>
<organism evidence="2 3">
    <name type="scientific">Pseudoalteromonas rubra</name>
    <dbReference type="NCBI Taxonomy" id="43658"/>
    <lineage>
        <taxon>Bacteria</taxon>
        <taxon>Pseudomonadati</taxon>
        <taxon>Pseudomonadota</taxon>
        <taxon>Gammaproteobacteria</taxon>
        <taxon>Alteromonadales</taxon>
        <taxon>Pseudoalteromonadaceae</taxon>
        <taxon>Pseudoalteromonas</taxon>
    </lineage>
</organism>
<dbReference type="Proteomes" id="UP000016480">
    <property type="component" value="Unassembled WGS sequence"/>
</dbReference>
<dbReference type="RefSeq" id="WP_010386694.1">
    <property type="nucleotide sequence ID" value="NZ_AHCD03000020.1"/>
</dbReference>
<dbReference type="InterPro" id="IPR009492">
    <property type="entry name" value="TniQ"/>
</dbReference>
<proteinExistence type="predicted"/>
<dbReference type="Pfam" id="PF06527">
    <property type="entry name" value="TniQ"/>
    <property type="match status" value="1"/>
</dbReference>
<evidence type="ECO:0000313" key="2">
    <source>
        <dbReference type="EMBL" id="KAF7788541.1"/>
    </source>
</evidence>
<evidence type="ECO:0000313" key="3">
    <source>
        <dbReference type="Proteomes" id="UP000016480"/>
    </source>
</evidence>
<protein>
    <recommendedName>
        <fullName evidence="1">TniQ domain-containing protein</fullName>
    </recommendedName>
</protein>
<sequence length="379" mass="43936">MILPVHPQPLDDELFSSWITRLAIENGFYSHVFFKKLLGFQNEILSRDIDKLDCPALIDLLACVTSQKSKYLSSLQISSYTGELFDKICVSGNTKWLLPLGIYHRTKRRHGIVFCPMCLKEDNKPYFRKAWRVSFVTVCHKHHCMLSDRCEKCGCPVNYQRLGIGAREFETPFRELDRCFTCNSLLRDTPVRYLSDHEYLQALPYLNLLRDFMAGQQVIPSLNQPLNLSVFNGLWVLSNRLLCKRASKVREKIQAETGIVLPIITQKLTIEYLNLALRFKVLLAILTYLEDWPHEFIRLVNNTQFSLSAFSDNEKLMPFWLHTTAHKNLNHRRYIASDEEINSVIAHIRAQNRTPTIAEIASLLGVHPTSLAKREHFKK</sequence>